<evidence type="ECO:0000313" key="1">
    <source>
        <dbReference type="EMBL" id="GFH38886.1"/>
    </source>
</evidence>
<dbReference type="AlphaFoldDB" id="A0A6A0B196"/>
<dbReference type="RefSeq" id="WP_173266542.1">
    <property type="nucleotide sequence ID" value="NZ_BLLG01000021.1"/>
</dbReference>
<comment type="caution">
    <text evidence="1">The sequence shown here is derived from an EMBL/GenBank/DDBJ whole genome shotgun (WGS) entry which is preliminary data.</text>
</comment>
<keyword evidence="2" id="KW-1185">Reference proteome</keyword>
<dbReference type="EMBL" id="BLLG01000021">
    <property type="protein sequence ID" value="GFH38886.1"/>
    <property type="molecule type" value="Genomic_DNA"/>
</dbReference>
<dbReference type="Proteomes" id="UP000484988">
    <property type="component" value="Unassembled WGS sequence"/>
</dbReference>
<protein>
    <submittedName>
        <fullName evidence="1">Uncharacterized protein</fullName>
    </submittedName>
</protein>
<organism evidence="1 2">
    <name type="scientific">Streptomyces pacificus</name>
    <dbReference type="NCBI Taxonomy" id="2705029"/>
    <lineage>
        <taxon>Bacteria</taxon>
        <taxon>Bacillati</taxon>
        <taxon>Actinomycetota</taxon>
        <taxon>Actinomycetes</taxon>
        <taxon>Kitasatosporales</taxon>
        <taxon>Streptomycetaceae</taxon>
        <taxon>Streptomyces</taxon>
    </lineage>
</organism>
<evidence type="ECO:0000313" key="2">
    <source>
        <dbReference type="Proteomes" id="UP000484988"/>
    </source>
</evidence>
<name>A0A6A0B196_9ACTN</name>
<gene>
    <name evidence="1" type="ORF">SCWH03_51490</name>
</gene>
<reference evidence="1 2" key="1">
    <citation type="submission" date="2020-02" db="EMBL/GenBank/DDBJ databases">
        <title>Whole Genome Shotgun Sequence of Streptomyces sp. strain CWH03.</title>
        <authorList>
            <person name="Dohra H."/>
            <person name="Kodani S."/>
            <person name="Yamamura H."/>
        </authorList>
    </citation>
    <scope>NUCLEOTIDE SEQUENCE [LARGE SCALE GENOMIC DNA]</scope>
    <source>
        <strain evidence="1 2">CWH03</strain>
    </source>
</reference>
<accession>A0A6A0B196</accession>
<proteinExistence type="predicted"/>
<sequence length="218" mass="23347">MNVCGLCEAPLEDGYLCSGCTLATARRLGRMPKLYAGLEAFLQPGGRASAQYGRTQAVDAPLPVFEPAFSLRGPGGIVGVLEDWRSAMQSDRGWREPAVAGSTERRVAVAARALSMNLDWIAASWPLAGAFAEEIRDLERDVASIVNPSEPGERGRRLGACPAVDPGGAICGAILRHFPGQSAVSCRWCGCTYPPASWPDLKVFIDQDEKEEPWPTAS</sequence>